<organism evidence="1 2">
    <name type="scientific">Triparma laevis f. inornata</name>
    <dbReference type="NCBI Taxonomy" id="1714386"/>
    <lineage>
        <taxon>Eukaryota</taxon>
        <taxon>Sar</taxon>
        <taxon>Stramenopiles</taxon>
        <taxon>Ochrophyta</taxon>
        <taxon>Bolidophyceae</taxon>
        <taxon>Parmales</taxon>
        <taxon>Triparmaceae</taxon>
        <taxon>Triparma</taxon>
    </lineage>
</organism>
<dbReference type="Proteomes" id="UP001162640">
    <property type="component" value="Unassembled WGS sequence"/>
</dbReference>
<sequence length="118" mass="13261">MEDAIETAYASADNSDDVLKIFVAPEFYWRGPEGAYDAMGLLQAGGEFNAISEICERLTTVVSAEKFKNYIFVFGTIIAATPKSLKEGESEKEEEVRRCEERSDELAVQYFVTRQEAK</sequence>
<evidence type="ECO:0000313" key="1">
    <source>
        <dbReference type="EMBL" id="GMH59006.1"/>
    </source>
</evidence>
<protein>
    <submittedName>
        <fullName evidence="1">Uncharacterized protein</fullName>
    </submittedName>
</protein>
<name>A0A9W6ZVY4_9STRA</name>
<comment type="caution">
    <text evidence="1">The sequence shown here is derived from an EMBL/GenBank/DDBJ whole genome shotgun (WGS) entry which is preliminary data.</text>
</comment>
<accession>A0A9W6ZVY4</accession>
<reference evidence="2" key="1">
    <citation type="journal article" date="2023" name="Commun. Biol.">
        <title>Genome analysis of Parmales, the sister group of diatoms, reveals the evolutionary specialization of diatoms from phago-mixotrophs to photoautotrophs.</title>
        <authorList>
            <person name="Ban H."/>
            <person name="Sato S."/>
            <person name="Yoshikawa S."/>
            <person name="Yamada K."/>
            <person name="Nakamura Y."/>
            <person name="Ichinomiya M."/>
            <person name="Sato N."/>
            <person name="Blanc-Mathieu R."/>
            <person name="Endo H."/>
            <person name="Kuwata A."/>
            <person name="Ogata H."/>
        </authorList>
    </citation>
    <scope>NUCLEOTIDE SEQUENCE [LARGE SCALE GENOMIC DNA]</scope>
</reference>
<proteinExistence type="predicted"/>
<dbReference type="AlphaFoldDB" id="A0A9W6ZVY4"/>
<evidence type="ECO:0000313" key="2">
    <source>
        <dbReference type="Proteomes" id="UP001162640"/>
    </source>
</evidence>
<dbReference type="EMBL" id="BLQM01000068">
    <property type="protein sequence ID" value="GMH59006.1"/>
    <property type="molecule type" value="Genomic_DNA"/>
</dbReference>
<gene>
    <name evidence="1" type="ORF">TL16_g02737</name>
</gene>